<dbReference type="EMBL" id="CP015249">
    <property type="protein sequence ID" value="ANB17079.1"/>
    <property type="molecule type" value="Genomic_DNA"/>
</dbReference>
<dbReference type="Pfam" id="PF06258">
    <property type="entry name" value="Mito_fiss_Elm1"/>
    <property type="match status" value="1"/>
</dbReference>
<dbReference type="STRING" id="1300342.I596_1049"/>
<organism evidence="1 2">
    <name type="scientific">Dokdonella koreensis DS-123</name>
    <dbReference type="NCBI Taxonomy" id="1300342"/>
    <lineage>
        <taxon>Bacteria</taxon>
        <taxon>Pseudomonadati</taxon>
        <taxon>Pseudomonadota</taxon>
        <taxon>Gammaproteobacteria</taxon>
        <taxon>Lysobacterales</taxon>
        <taxon>Rhodanobacteraceae</taxon>
        <taxon>Dokdonella</taxon>
    </lineage>
</organism>
<reference evidence="1 2" key="1">
    <citation type="submission" date="2016-04" db="EMBL/GenBank/DDBJ databases">
        <title>Complete genome sequence of Dokdonella koreensis DS-123T.</title>
        <authorList>
            <person name="Kim J.F."/>
            <person name="Lee H."/>
            <person name="Kwak M.-J."/>
        </authorList>
    </citation>
    <scope>NUCLEOTIDE SEQUENCE [LARGE SCALE GENOMIC DNA]</scope>
    <source>
        <strain evidence="1 2">DS-123</strain>
    </source>
</reference>
<name>A0A160DS40_9GAMM</name>
<dbReference type="RefSeq" id="WP_067644973.1">
    <property type="nucleotide sequence ID" value="NZ_CP015249.1"/>
</dbReference>
<gene>
    <name evidence="1" type="ORF">I596_1049</name>
</gene>
<dbReference type="Proteomes" id="UP000076830">
    <property type="component" value="Chromosome"/>
</dbReference>
<accession>A0A160DS40</accession>
<dbReference type="PANTHER" id="PTHR33986">
    <property type="entry name" value="OS02G0535700 PROTEIN"/>
    <property type="match status" value="1"/>
</dbReference>
<dbReference type="InterPro" id="IPR009367">
    <property type="entry name" value="Elm1-like"/>
</dbReference>
<evidence type="ECO:0000313" key="2">
    <source>
        <dbReference type="Proteomes" id="UP000076830"/>
    </source>
</evidence>
<evidence type="ECO:0000313" key="1">
    <source>
        <dbReference type="EMBL" id="ANB17079.1"/>
    </source>
</evidence>
<proteinExistence type="predicted"/>
<dbReference type="AlphaFoldDB" id="A0A160DS40"/>
<dbReference type="PANTHER" id="PTHR33986:SF15">
    <property type="entry name" value="MITOCHONDRIAL FISSION PROTEIN ELM1"/>
    <property type="match status" value="1"/>
</dbReference>
<keyword evidence="2" id="KW-1185">Reference proteome</keyword>
<dbReference type="KEGG" id="dko:I596_1049"/>
<sequence length="327" mass="34471">MSGAGPARCWVVSDGAAGNLRQALALARAMGVADEPRSIALRQPWDWLAPRLLAGAGTAIRFGDGGRPTPPWPALAIGCGRRAALLTRFLKARSAGRCFTVQVLDPRIRTDAFDLVVAPRHDAVAGTNLITTTGSLNPVDAAWLHEARLRFAGLAELPRPRTAVLIGASNAAQRLDEAYFAALLQRLAAQQAAAGGSFLVTLSRRTPAPLQPLLRRAFAAFPGLFWAGPDDGENPYAGLLAWADRIVVTPDSVNMLSEAAATGVPVATFAPAPIGGKFARFHATLRAEGRLQALDEPPRPPASALAETAEVAREVTRRWQAAVPPAG</sequence>
<protein>
    <submittedName>
        <fullName evidence="1">Nucleoside-diphosphate-sugar epimerase</fullName>
    </submittedName>
</protein>